<dbReference type="AlphaFoldDB" id="A0A1F5FGF5"/>
<name>A0A1F5FGF5_9BACT</name>
<reference evidence="2 3" key="1">
    <citation type="journal article" date="2016" name="Nat. Commun.">
        <title>Thousands of microbial genomes shed light on interconnected biogeochemical processes in an aquifer system.</title>
        <authorList>
            <person name="Anantharaman K."/>
            <person name="Brown C.T."/>
            <person name="Hug L.A."/>
            <person name="Sharon I."/>
            <person name="Castelle C.J."/>
            <person name="Probst A.J."/>
            <person name="Thomas B.C."/>
            <person name="Singh A."/>
            <person name="Wilkins M.J."/>
            <person name="Karaoz U."/>
            <person name="Brodie E.L."/>
            <person name="Williams K.H."/>
            <person name="Hubbard S.S."/>
            <person name="Banfield J.F."/>
        </authorList>
    </citation>
    <scope>NUCLEOTIDE SEQUENCE [LARGE SCALE GENOMIC DNA]</scope>
</reference>
<sequence>MTILVLLIGGLIIAILSTVPRDLSHHPKPAEDADNILALLHIHPLYTFGLGLMMLAIAVWILQII</sequence>
<evidence type="ECO:0000313" key="3">
    <source>
        <dbReference type="Proteomes" id="UP000176682"/>
    </source>
</evidence>
<accession>A0A1F5FGF5</accession>
<dbReference type="Proteomes" id="UP000176682">
    <property type="component" value="Unassembled WGS sequence"/>
</dbReference>
<keyword evidence="1" id="KW-1133">Transmembrane helix</keyword>
<feature type="transmembrane region" description="Helical" evidence="1">
    <location>
        <begin position="45"/>
        <end position="62"/>
    </location>
</feature>
<gene>
    <name evidence="2" type="ORF">A2368_02040</name>
</gene>
<keyword evidence="1" id="KW-0812">Transmembrane</keyword>
<proteinExistence type="predicted"/>
<evidence type="ECO:0000313" key="2">
    <source>
        <dbReference type="EMBL" id="OGD78671.1"/>
    </source>
</evidence>
<keyword evidence="1" id="KW-0472">Membrane</keyword>
<organism evidence="2 3">
    <name type="scientific">Candidatus Collierbacteria bacterium RIFOXYB1_FULL_49_13</name>
    <dbReference type="NCBI Taxonomy" id="1817728"/>
    <lineage>
        <taxon>Bacteria</taxon>
        <taxon>Candidatus Collieribacteriota</taxon>
    </lineage>
</organism>
<dbReference type="EMBL" id="MFAM01000039">
    <property type="protein sequence ID" value="OGD78671.1"/>
    <property type="molecule type" value="Genomic_DNA"/>
</dbReference>
<evidence type="ECO:0000256" key="1">
    <source>
        <dbReference type="SAM" id="Phobius"/>
    </source>
</evidence>
<protein>
    <submittedName>
        <fullName evidence="2">Uncharacterized protein</fullName>
    </submittedName>
</protein>
<comment type="caution">
    <text evidence="2">The sequence shown here is derived from an EMBL/GenBank/DDBJ whole genome shotgun (WGS) entry which is preliminary data.</text>
</comment>